<evidence type="ECO:0000313" key="2">
    <source>
        <dbReference type="Proteomes" id="UP001196843"/>
    </source>
</evidence>
<name>A0ABS7HTK4_9MICO</name>
<reference evidence="1 2" key="1">
    <citation type="journal article" date="2021" name="MBio">
        <title>Poor Competitiveness of Bradyrhizobium in Pigeon Pea Root Colonization in Indian Soils.</title>
        <authorList>
            <person name="Chalasani D."/>
            <person name="Basu A."/>
            <person name="Pullabhotla S.V.S.R.N."/>
            <person name="Jorrin B."/>
            <person name="Neal A.L."/>
            <person name="Poole P.S."/>
            <person name="Podile A.R."/>
            <person name="Tkacz A."/>
        </authorList>
    </citation>
    <scope>NUCLEOTIDE SEQUENCE [LARGE SCALE GENOMIC DNA]</scope>
    <source>
        <strain evidence="1 2">HU14</strain>
    </source>
</reference>
<protein>
    <recommendedName>
        <fullName evidence="3">RDD family protein</fullName>
    </recommendedName>
</protein>
<organism evidence="1 2">
    <name type="scientific">Microbacterium jejuense</name>
    <dbReference type="NCBI Taxonomy" id="1263637"/>
    <lineage>
        <taxon>Bacteria</taxon>
        <taxon>Bacillati</taxon>
        <taxon>Actinomycetota</taxon>
        <taxon>Actinomycetes</taxon>
        <taxon>Micrococcales</taxon>
        <taxon>Microbacteriaceae</taxon>
        <taxon>Microbacterium</taxon>
    </lineage>
</organism>
<feature type="non-terminal residue" evidence="1">
    <location>
        <position position="184"/>
    </location>
</feature>
<gene>
    <name evidence="1" type="ORF">JNB62_19025</name>
</gene>
<comment type="caution">
    <text evidence="1">The sequence shown here is derived from an EMBL/GenBank/DDBJ whole genome shotgun (WGS) entry which is preliminary data.</text>
</comment>
<feature type="non-terminal residue" evidence="1">
    <location>
        <position position="1"/>
    </location>
</feature>
<sequence>LWRNIVFGASCAIVVGYFTPLFDQSGRRQGWHDLAAKAVVVDTQAGVSPSFATPVAPAVTANPYLAQPTGMPAPLAAPAAPAPAPTAGFVPVDDAVGATELRPSAPAPVAGWTTQSARAAGVTPPAAAARPAVPAGVIAQVPWHTSNPGDAAIAKAPPEFPEETTPFPAATTTEPLDPMSALFG</sequence>
<dbReference type="Proteomes" id="UP001196843">
    <property type="component" value="Unassembled WGS sequence"/>
</dbReference>
<dbReference type="EMBL" id="JAEUAW010000032">
    <property type="protein sequence ID" value="MBW9095775.1"/>
    <property type="molecule type" value="Genomic_DNA"/>
</dbReference>
<accession>A0ABS7HTK4</accession>
<evidence type="ECO:0008006" key="3">
    <source>
        <dbReference type="Google" id="ProtNLM"/>
    </source>
</evidence>
<keyword evidence="2" id="KW-1185">Reference proteome</keyword>
<evidence type="ECO:0000313" key="1">
    <source>
        <dbReference type="EMBL" id="MBW9095775.1"/>
    </source>
</evidence>
<proteinExistence type="predicted"/>